<dbReference type="InterPro" id="IPR046295">
    <property type="entry name" value="DUF6332"/>
</dbReference>
<reference evidence="3" key="1">
    <citation type="journal article" date="2019" name="Int. J. Syst. Evol. Microbiol.">
        <title>The Global Catalogue of Microorganisms (GCM) 10K type strain sequencing project: providing services to taxonomists for standard genome sequencing and annotation.</title>
        <authorList>
            <consortium name="The Broad Institute Genomics Platform"/>
            <consortium name="The Broad Institute Genome Sequencing Center for Infectious Disease"/>
            <person name="Wu L."/>
            <person name="Ma J."/>
        </authorList>
    </citation>
    <scope>NUCLEOTIDE SEQUENCE [LARGE SCALE GENOMIC DNA]</scope>
    <source>
        <strain evidence="3">JCM 15481</strain>
    </source>
</reference>
<feature type="transmembrane region" description="Helical" evidence="1">
    <location>
        <begin position="12"/>
        <end position="41"/>
    </location>
</feature>
<comment type="caution">
    <text evidence="2">The sequence shown here is derived from an EMBL/GenBank/DDBJ whole genome shotgun (WGS) entry which is preliminary data.</text>
</comment>
<accession>A0ABP4KVK7</accession>
<dbReference type="EMBL" id="BAAAPF010000470">
    <property type="protein sequence ID" value="GAA1510675.1"/>
    <property type="molecule type" value="Genomic_DNA"/>
</dbReference>
<evidence type="ECO:0000313" key="2">
    <source>
        <dbReference type="EMBL" id="GAA1510675.1"/>
    </source>
</evidence>
<keyword evidence="1" id="KW-1133">Transmembrane helix</keyword>
<evidence type="ECO:0000313" key="3">
    <source>
        <dbReference type="Proteomes" id="UP001500443"/>
    </source>
</evidence>
<feature type="transmembrane region" description="Helical" evidence="1">
    <location>
        <begin position="53"/>
        <end position="73"/>
    </location>
</feature>
<dbReference type="Pfam" id="PF19857">
    <property type="entry name" value="DUF6332"/>
    <property type="match status" value="1"/>
</dbReference>
<proteinExistence type="predicted"/>
<dbReference type="Proteomes" id="UP001500443">
    <property type="component" value="Unassembled WGS sequence"/>
</dbReference>
<dbReference type="RefSeq" id="WP_027757455.1">
    <property type="nucleotide sequence ID" value="NZ_BAAAPF010000470.1"/>
</dbReference>
<protein>
    <submittedName>
        <fullName evidence="2">Uncharacterized protein</fullName>
    </submittedName>
</protein>
<name>A0ABP4KVK7_9ACTN</name>
<evidence type="ECO:0000256" key="1">
    <source>
        <dbReference type="SAM" id="Phobius"/>
    </source>
</evidence>
<gene>
    <name evidence="2" type="ORF">GCM10009802_65120</name>
</gene>
<keyword evidence="1" id="KW-0472">Membrane</keyword>
<sequence>MRGPRSQARRDAVTVEIVYAAVTAALLAGAVFLAVAAPALFFDAVHGDARPALLTAAKAAGAAAFVIRVALVLRRW</sequence>
<keyword evidence="1" id="KW-0812">Transmembrane</keyword>
<organism evidence="2 3">
    <name type="scientific">Streptomyces synnematoformans</name>
    <dbReference type="NCBI Taxonomy" id="415721"/>
    <lineage>
        <taxon>Bacteria</taxon>
        <taxon>Bacillati</taxon>
        <taxon>Actinomycetota</taxon>
        <taxon>Actinomycetes</taxon>
        <taxon>Kitasatosporales</taxon>
        <taxon>Streptomycetaceae</taxon>
        <taxon>Streptomyces</taxon>
    </lineage>
</organism>
<keyword evidence="3" id="KW-1185">Reference proteome</keyword>